<dbReference type="AlphaFoldDB" id="A0A261ULC9"/>
<evidence type="ECO:0000256" key="5">
    <source>
        <dbReference type="ARBA" id="ARBA00023004"/>
    </source>
</evidence>
<protein>
    <submittedName>
        <fullName evidence="7">Taurine catabolism dioxygenase TauD</fullName>
    </submittedName>
</protein>
<keyword evidence="4" id="KW-0560">Oxidoreductase</keyword>
<keyword evidence="5" id="KW-0408">Iron</keyword>
<dbReference type="OrthoDB" id="581608at2"/>
<evidence type="ECO:0000256" key="3">
    <source>
        <dbReference type="ARBA" id="ARBA00022964"/>
    </source>
</evidence>
<dbReference type="InterPro" id="IPR051323">
    <property type="entry name" value="AtsK-like"/>
</dbReference>
<dbReference type="GO" id="GO:0005737">
    <property type="term" value="C:cytoplasm"/>
    <property type="evidence" value="ECO:0007669"/>
    <property type="project" value="TreeGrafter"/>
</dbReference>
<feature type="domain" description="TauD/TfdA-like" evidence="6">
    <location>
        <begin position="10"/>
        <end position="278"/>
    </location>
</feature>
<accession>A0A261ULC9</accession>
<keyword evidence="3 7" id="KW-0223">Dioxygenase</keyword>
<name>A0A261ULC9_9BORD</name>
<evidence type="ECO:0000256" key="1">
    <source>
        <dbReference type="ARBA" id="ARBA00005896"/>
    </source>
</evidence>
<keyword evidence="8" id="KW-1185">Reference proteome</keyword>
<dbReference type="Gene3D" id="3.60.130.10">
    <property type="entry name" value="Clavaminate synthase-like"/>
    <property type="match status" value="1"/>
</dbReference>
<evidence type="ECO:0000313" key="7">
    <source>
        <dbReference type="EMBL" id="OZI62694.1"/>
    </source>
</evidence>
<dbReference type="InterPro" id="IPR003819">
    <property type="entry name" value="TauD/TfdA-like"/>
</dbReference>
<dbReference type="Proteomes" id="UP000215767">
    <property type="component" value="Unassembled WGS sequence"/>
</dbReference>
<dbReference type="EMBL" id="NEVS01000004">
    <property type="protein sequence ID" value="OZI62694.1"/>
    <property type="molecule type" value="Genomic_DNA"/>
</dbReference>
<reference evidence="8" key="1">
    <citation type="submission" date="2017-05" db="EMBL/GenBank/DDBJ databases">
        <title>Complete and WGS of Bordetella genogroups.</title>
        <authorList>
            <person name="Spilker T."/>
            <person name="Lipuma J."/>
        </authorList>
    </citation>
    <scope>NUCLEOTIDE SEQUENCE [LARGE SCALE GENOMIC DNA]</scope>
    <source>
        <strain evidence="8">AU8856</strain>
    </source>
</reference>
<evidence type="ECO:0000259" key="6">
    <source>
        <dbReference type="Pfam" id="PF02668"/>
    </source>
</evidence>
<evidence type="ECO:0000256" key="2">
    <source>
        <dbReference type="ARBA" id="ARBA00022723"/>
    </source>
</evidence>
<gene>
    <name evidence="7" type="ORF">CAL28_26490</name>
</gene>
<keyword evidence="2" id="KW-0479">Metal-binding</keyword>
<sequence>MRIAVKEVVPAFVGQIDDFPFEAMDERVIGELRAAWTAYPILRFRNVAIGDREQIAFSHALGRPVLHPRQLQQGKNEEFPEILVISNKKKADGTAAGDLGDGEVNWHTDTWFVERPPSAAILRAIELPQEGGNTYFANMYAAYAALPASLKSRLVGLSIHHQTVIDGRGEVRLGMTRPASPNYADWPGVDHPILRRHAQSGKTGLYLGGSRKHQSIVGMAQDEASLLLDELWARATDSAHVWGQEWRPGDMMMWDNRCALHRRDPFDPGAIRLMHRTTVEGERPMAAW</sequence>
<comment type="caution">
    <text evidence="7">The sequence shown here is derived from an EMBL/GenBank/DDBJ whole genome shotgun (WGS) entry which is preliminary data.</text>
</comment>
<comment type="similarity">
    <text evidence="1">Belongs to the TfdA dioxygenase family.</text>
</comment>
<dbReference type="PANTHER" id="PTHR30468:SF1">
    <property type="entry name" value="ALPHA-KETOGLUTARATE-DEPENDENT SULFONATE DIOXYGENASE"/>
    <property type="match status" value="1"/>
</dbReference>
<dbReference type="GO" id="GO:0000908">
    <property type="term" value="F:taurine dioxygenase activity"/>
    <property type="evidence" value="ECO:0007669"/>
    <property type="project" value="TreeGrafter"/>
</dbReference>
<dbReference type="Pfam" id="PF02668">
    <property type="entry name" value="TauD"/>
    <property type="match status" value="1"/>
</dbReference>
<dbReference type="SUPFAM" id="SSF51197">
    <property type="entry name" value="Clavaminate synthase-like"/>
    <property type="match status" value="1"/>
</dbReference>
<proteinExistence type="inferred from homology"/>
<dbReference type="GO" id="GO:0046872">
    <property type="term" value="F:metal ion binding"/>
    <property type="evidence" value="ECO:0007669"/>
    <property type="project" value="UniProtKB-KW"/>
</dbReference>
<evidence type="ECO:0000256" key="4">
    <source>
        <dbReference type="ARBA" id="ARBA00023002"/>
    </source>
</evidence>
<evidence type="ECO:0000313" key="8">
    <source>
        <dbReference type="Proteomes" id="UP000215767"/>
    </source>
</evidence>
<dbReference type="GO" id="GO:0006790">
    <property type="term" value="P:sulfur compound metabolic process"/>
    <property type="evidence" value="ECO:0007669"/>
    <property type="project" value="TreeGrafter"/>
</dbReference>
<dbReference type="InterPro" id="IPR042098">
    <property type="entry name" value="TauD-like_sf"/>
</dbReference>
<organism evidence="7 8">
    <name type="scientific">Bordetella genomosp. 11</name>
    <dbReference type="NCBI Taxonomy" id="1416808"/>
    <lineage>
        <taxon>Bacteria</taxon>
        <taxon>Pseudomonadati</taxon>
        <taxon>Pseudomonadota</taxon>
        <taxon>Betaproteobacteria</taxon>
        <taxon>Burkholderiales</taxon>
        <taxon>Alcaligenaceae</taxon>
        <taxon>Bordetella</taxon>
    </lineage>
</organism>
<dbReference type="PANTHER" id="PTHR30468">
    <property type="entry name" value="ALPHA-KETOGLUTARATE-DEPENDENT SULFONATE DIOXYGENASE"/>
    <property type="match status" value="1"/>
</dbReference>